<dbReference type="RefSeq" id="WP_036732563.1">
    <property type="nucleotide sequence ID" value="NZ_JAGGLV010000033.1"/>
</dbReference>
<gene>
    <name evidence="1" type="ORF">J2Z70_006131</name>
</gene>
<evidence type="ECO:0000313" key="2">
    <source>
        <dbReference type="Proteomes" id="UP000773462"/>
    </source>
</evidence>
<dbReference type="EMBL" id="JAGGLV010000033">
    <property type="protein sequence ID" value="MBP2115919.1"/>
    <property type="molecule type" value="Genomic_DNA"/>
</dbReference>
<accession>A0ABS4P0U8</accession>
<sequence length="169" mass="19281">MRTIIHDLQEQEFAGWLGDTAQEEVTVISDSGAIRSCMGCFGCWTRTPGTCVIKRDGYDNLGELFSRSDELMIISKCMYGSYSPFVLNVLNRSLSYMLPYFVTTHGETHHRPRYKHQFKLSVHFYGSDLTEGEQHTARMLVAANGLNLYSSENNVYFHTSPQHIKEALQ</sequence>
<dbReference type="Gene3D" id="3.40.50.360">
    <property type="match status" value="1"/>
</dbReference>
<protein>
    <submittedName>
        <fullName evidence="1">Multimeric flavodoxin WrbA</fullName>
    </submittedName>
</protein>
<comment type="caution">
    <text evidence="1">The sequence shown here is derived from an EMBL/GenBank/DDBJ whole genome shotgun (WGS) entry which is preliminary data.</text>
</comment>
<dbReference type="Proteomes" id="UP000773462">
    <property type="component" value="Unassembled WGS sequence"/>
</dbReference>
<proteinExistence type="predicted"/>
<organism evidence="1 2">
    <name type="scientific">Paenibacillus silagei</name>
    <dbReference type="NCBI Taxonomy" id="1670801"/>
    <lineage>
        <taxon>Bacteria</taxon>
        <taxon>Bacillati</taxon>
        <taxon>Bacillota</taxon>
        <taxon>Bacilli</taxon>
        <taxon>Bacillales</taxon>
        <taxon>Paenibacillaceae</taxon>
        <taxon>Paenibacillus</taxon>
    </lineage>
</organism>
<dbReference type="InterPro" id="IPR029039">
    <property type="entry name" value="Flavoprotein-like_sf"/>
</dbReference>
<reference evidence="1 2" key="1">
    <citation type="submission" date="2021-03" db="EMBL/GenBank/DDBJ databases">
        <title>Genomic Encyclopedia of Type Strains, Phase IV (KMG-IV): sequencing the most valuable type-strain genomes for metagenomic binning, comparative biology and taxonomic classification.</title>
        <authorList>
            <person name="Goeker M."/>
        </authorList>
    </citation>
    <scope>NUCLEOTIDE SEQUENCE [LARGE SCALE GENOMIC DNA]</scope>
    <source>
        <strain evidence="1 2">DSM 101953</strain>
    </source>
</reference>
<keyword evidence="2" id="KW-1185">Reference proteome</keyword>
<evidence type="ECO:0000313" key="1">
    <source>
        <dbReference type="EMBL" id="MBP2115919.1"/>
    </source>
</evidence>
<name>A0ABS4P0U8_9BACL</name>